<dbReference type="EMBL" id="GGEC01074066">
    <property type="protein sequence ID" value="MBX54550.1"/>
    <property type="molecule type" value="Transcribed_RNA"/>
</dbReference>
<proteinExistence type="predicted"/>
<evidence type="ECO:0000313" key="1">
    <source>
        <dbReference type="EMBL" id="MBX54550.1"/>
    </source>
</evidence>
<name>A0A2P2PIG1_RHIMU</name>
<sequence>MCYPKLQMKSTTWASPSSPPLVFKELGQGESGGSNPLPMLALASNSRRLPRWLTIPYLSPIPTKY</sequence>
<organism evidence="1">
    <name type="scientific">Rhizophora mucronata</name>
    <name type="common">Asiatic mangrove</name>
    <dbReference type="NCBI Taxonomy" id="61149"/>
    <lineage>
        <taxon>Eukaryota</taxon>
        <taxon>Viridiplantae</taxon>
        <taxon>Streptophyta</taxon>
        <taxon>Embryophyta</taxon>
        <taxon>Tracheophyta</taxon>
        <taxon>Spermatophyta</taxon>
        <taxon>Magnoliopsida</taxon>
        <taxon>eudicotyledons</taxon>
        <taxon>Gunneridae</taxon>
        <taxon>Pentapetalae</taxon>
        <taxon>rosids</taxon>
        <taxon>fabids</taxon>
        <taxon>Malpighiales</taxon>
        <taxon>Rhizophoraceae</taxon>
        <taxon>Rhizophora</taxon>
    </lineage>
</organism>
<reference evidence="1" key="1">
    <citation type="submission" date="2018-02" db="EMBL/GenBank/DDBJ databases">
        <title>Rhizophora mucronata_Transcriptome.</title>
        <authorList>
            <person name="Meera S.P."/>
            <person name="Sreeshan A."/>
            <person name="Augustine A."/>
        </authorList>
    </citation>
    <scope>NUCLEOTIDE SEQUENCE</scope>
    <source>
        <tissue evidence="1">Leaf</tissue>
    </source>
</reference>
<protein>
    <submittedName>
        <fullName evidence="1">Uncharacterized protein</fullName>
    </submittedName>
</protein>
<dbReference type="AlphaFoldDB" id="A0A2P2PIG1"/>
<accession>A0A2P2PIG1</accession>